<dbReference type="GO" id="GO:0070204">
    <property type="term" value="F:2-succinyl-5-enolpyruvyl-6-hydroxy-3-cyclohexene-1-carboxylic-acid synthase activity"/>
    <property type="evidence" value="ECO:0007669"/>
    <property type="project" value="UniProtKB-UniRule"/>
</dbReference>
<evidence type="ECO:0000256" key="1">
    <source>
        <dbReference type="ARBA" id="ARBA00022679"/>
    </source>
</evidence>
<dbReference type="Pfam" id="PF02776">
    <property type="entry name" value="TPP_enzyme_N"/>
    <property type="match status" value="1"/>
</dbReference>
<comment type="catalytic activity">
    <reaction evidence="6">
        <text>isochorismate + 2-oxoglutarate + H(+) = 5-enolpyruvoyl-6-hydroxy-2-succinyl-cyclohex-3-ene-1-carboxylate + CO2</text>
        <dbReference type="Rhea" id="RHEA:25593"/>
        <dbReference type="ChEBI" id="CHEBI:15378"/>
        <dbReference type="ChEBI" id="CHEBI:16526"/>
        <dbReference type="ChEBI" id="CHEBI:16810"/>
        <dbReference type="ChEBI" id="CHEBI:29780"/>
        <dbReference type="ChEBI" id="CHEBI:58818"/>
        <dbReference type="EC" id="2.2.1.9"/>
    </reaction>
</comment>
<comment type="similarity">
    <text evidence="6">Belongs to the TPP enzyme family. MenD subfamily.</text>
</comment>
<dbReference type="eggNOG" id="COG1165">
    <property type="taxonomic scope" value="Bacteria"/>
</dbReference>
<dbReference type="HOGENOM" id="CLU_006051_3_0_10"/>
<dbReference type="GO" id="GO:0030976">
    <property type="term" value="F:thiamine pyrophosphate binding"/>
    <property type="evidence" value="ECO:0007669"/>
    <property type="project" value="UniProtKB-UniRule"/>
</dbReference>
<dbReference type="STRING" id="688246.Premu_1114"/>
<dbReference type="HAMAP" id="MF_01659">
    <property type="entry name" value="MenD"/>
    <property type="match status" value="1"/>
</dbReference>
<dbReference type="Gene3D" id="3.40.50.970">
    <property type="match status" value="2"/>
</dbReference>
<dbReference type="PANTHER" id="PTHR42916">
    <property type="entry name" value="2-SUCCINYL-5-ENOLPYRUVYL-6-HYDROXY-3-CYCLOHEXENE-1-CARBOXYLATE SYNTHASE"/>
    <property type="match status" value="1"/>
</dbReference>
<feature type="domain" description="Thiamine pyrophosphate enzyme TPP-binding" evidence="7">
    <location>
        <begin position="403"/>
        <end position="533"/>
    </location>
</feature>
<evidence type="ECO:0000256" key="4">
    <source>
        <dbReference type="ARBA" id="ARBA00023052"/>
    </source>
</evidence>
<name>F8N8I7_9BACT</name>
<comment type="pathway">
    <text evidence="6">Quinol/quinone metabolism; menaquinone biosynthesis.</text>
</comment>
<keyword evidence="10" id="KW-1185">Reference proteome</keyword>
<keyword evidence="1 6" id="KW-0808">Transferase</keyword>
<gene>
    <name evidence="6" type="primary">menD</name>
    <name evidence="9" type="ORF">Premu_1114</name>
</gene>
<proteinExistence type="inferred from homology"/>
<comment type="subunit">
    <text evidence="6">Homodimer.</text>
</comment>
<dbReference type="SUPFAM" id="SSF52518">
    <property type="entry name" value="Thiamin diphosphate-binding fold (THDP-binding)"/>
    <property type="match status" value="2"/>
</dbReference>
<dbReference type="RefSeq" id="WP_007573724.1">
    <property type="nucleotide sequence ID" value="NZ_BPTS01000001.1"/>
</dbReference>
<dbReference type="EC" id="2.2.1.9" evidence="6"/>
<evidence type="ECO:0000256" key="3">
    <source>
        <dbReference type="ARBA" id="ARBA00022842"/>
    </source>
</evidence>
<comment type="function">
    <text evidence="6">Catalyzes the thiamine diphosphate-dependent decarboxylation of 2-oxoglutarate and the subsequent addition of the resulting succinic semialdehyde-thiamine pyrophosphate anion to isochorismate to yield 2-succinyl-5-enolpyruvyl-6-hydroxy-3-cyclohexene-1-carboxylate (SEPHCHC).</text>
</comment>
<dbReference type="UniPathway" id="UPA01057">
    <property type="reaction ID" value="UER00164"/>
</dbReference>
<evidence type="ECO:0000256" key="5">
    <source>
        <dbReference type="ARBA" id="ARBA00023211"/>
    </source>
</evidence>
<dbReference type="PIRSF" id="PIRSF004983">
    <property type="entry name" value="MenD"/>
    <property type="match status" value="1"/>
</dbReference>
<evidence type="ECO:0000256" key="6">
    <source>
        <dbReference type="HAMAP-Rule" id="MF_01659"/>
    </source>
</evidence>
<evidence type="ECO:0000313" key="10">
    <source>
        <dbReference type="Proteomes" id="UP000002772"/>
    </source>
</evidence>
<dbReference type="CDD" id="cd07037">
    <property type="entry name" value="TPP_PYR_MenD"/>
    <property type="match status" value="1"/>
</dbReference>
<evidence type="ECO:0000259" key="7">
    <source>
        <dbReference type="Pfam" id="PF02775"/>
    </source>
</evidence>
<dbReference type="GO" id="GO:0009234">
    <property type="term" value="P:menaquinone biosynthetic process"/>
    <property type="evidence" value="ECO:0007669"/>
    <property type="project" value="UniProtKB-UniRule"/>
</dbReference>
<keyword evidence="4 6" id="KW-0786">Thiamine pyrophosphate</keyword>
<dbReference type="InterPro" id="IPR029061">
    <property type="entry name" value="THDP-binding"/>
</dbReference>
<keyword evidence="2 6" id="KW-0479">Metal-binding</keyword>
<keyword evidence="3 6" id="KW-0460">Magnesium</keyword>
<protein>
    <recommendedName>
        <fullName evidence="6">2-succinyl-5-enolpyruvyl-6-hydroxy-3-cyclohexene-1-carboxylate synthase</fullName>
        <shortName evidence="6">SEPHCHC synthase</shortName>
        <ecNumber evidence="6">2.2.1.9</ecNumber>
    </recommendedName>
    <alternativeName>
        <fullName evidence="6">Menaquinone biosynthesis protein MenD</fullName>
    </alternativeName>
</protein>
<evidence type="ECO:0000256" key="2">
    <source>
        <dbReference type="ARBA" id="ARBA00022723"/>
    </source>
</evidence>
<comment type="pathway">
    <text evidence="6">Quinol/quinone metabolism; 1,4-dihydroxy-2-naphthoate biosynthesis; 1,4-dihydroxy-2-naphthoate from chorismate: step 2/7.</text>
</comment>
<dbReference type="GO" id="GO:0000287">
    <property type="term" value="F:magnesium ion binding"/>
    <property type="evidence" value="ECO:0007669"/>
    <property type="project" value="UniProtKB-UniRule"/>
</dbReference>
<comment type="cofactor">
    <cofactor evidence="6">
        <name>Mg(2+)</name>
        <dbReference type="ChEBI" id="CHEBI:18420"/>
    </cofactor>
    <cofactor evidence="6">
        <name>Mn(2+)</name>
        <dbReference type="ChEBI" id="CHEBI:29035"/>
    </cofactor>
</comment>
<dbReference type="Proteomes" id="UP000002772">
    <property type="component" value="Unassembled WGS sequence"/>
</dbReference>
<dbReference type="GO" id="GO:0030145">
    <property type="term" value="F:manganese ion binding"/>
    <property type="evidence" value="ECO:0007669"/>
    <property type="project" value="UniProtKB-UniRule"/>
</dbReference>
<evidence type="ECO:0000259" key="8">
    <source>
        <dbReference type="Pfam" id="PF02776"/>
    </source>
</evidence>
<reference evidence="10" key="1">
    <citation type="journal article" date="2011" name="Stand. Genomic Sci.">
        <title>Non-contiguous finished genome sequence of the opportunistic oral pathogen Prevotella multisaccharivorax type strain (PPPA20).</title>
        <authorList>
            <person name="Pati A."/>
            <person name="Gronow S."/>
            <person name="Lu M."/>
            <person name="Lapidus A."/>
            <person name="Nolan M."/>
            <person name="Lucas S."/>
            <person name="Hammon N."/>
            <person name="Deshpande S."/>
            <person name="Cheng J.F."/>
            <person name="Tapia R."/>
            <person name="Han C."/>
            <person name="Goodwin L."/>
            <person name="Pitluck S."/>
            <person name="Liolios K."/>
            <person name="Pagani I."/>
            <person name="Mavromatis K."/>
            <person name="Mikhailova N."/>
            <person name="Huntemann M."/>
            <person name="Chen A."/>
            <person name="Palaniappan K."/>
            <person name="Land M."/>
            <person name="Hauser L."/>
            <person name="Detter J.C."/>
            <person name="Brambilla E.M."/>
            <person name="Rohde M."/>
            <person name="Goker M."/>
            <person name="Woyke T."/>
            <person name="Bristow J."/>
            <person name="Eisen J.A."/>
            <person name="Markowitz V."/>
            <person name="Hugenholtz P."/>
            <person name="Kyrpides N.C."/>
            <person name="Klenk H.P."/>
            <person name="Ivanova N."/>
        </authorList>
    </citation>
    <scope>NUCLEOTIDE SEQUENCE [LARGE SCALE GENOMIC DNA]</scope>
    <source>
        <strain evidence="10">DSM 17128</strain>
    </source>
</reference>
<dbReference type="InterPro" id="IPR012001">
    <property type="entry name" value="Thiamin_PyroP_enz_TPP-bd_dom"/>
</dbReference>
<dbReference type="OrthoDB" id="9791859at2"/>
<dbReference type="InterPro" id="IPR011766">
    <property type="entry name" value="TPP_enzyme_TPP-bd"/>
</dbReference>
<comment type="cofactor">
    <cofactor evidence="6">
        <name>thiamine diphosphate</name>
        <dbReference type="ChEBI" id="CHEBI:58937"/>
    </cofactor>
    <text evidence="6">Binds 1 thiamine pyrophosphate per subunit.</text>
</comment>
<sequence>MYSDKENINILTSLLLAHGIRHAVVCPGSRNAPLTHNLCEALGSGCESVTDERSAAFVALGKAQALDEPVAVCVTSGSALLNTLPAVAEAWYQHVPLVVISADRPAAMIGQLQGQTLPQQPTLTTFWAKEVSLPEPHDEVERWYCNRLVNEALCAMSQCDKRPVHINVPVSEPLFNFTTPELPCERVIRLTNMSLWPATLTRAFCQSVRPMLVIGQLSFSVARRVVDGLDKLRGKIVVLQEQLSNAQGAPCHFDEVLKEIAGQETYEPDFVIYLGQTLVSKRAKHFLQRCRLRRCVVVNASGELTDVTMHATDVVVGRAEEVIDSLCHAIKKEDVFSVGEPRAFYERWATVLDKQTAFCRQFSPAYSQMMAVRRLCKVVNNQSCSLQFANSTVIRLGQLYASHYLFVNRGVNGIEGSLSTAVGFASSVCRPVYCVIGDLSFFYDQNALWNGVDKRQLRILLLNNSCGGIFHQLAGLEKSPYRDDYVSAGHHASAKGICEATGVAYRLVKDARTLADGISWLTCDLAVGPMLLEVFTDAEADARELQRYLQ</sequence>
<organism evidence="9 10">
    <name type="scientific">Hallella multisaccharivorax DSM 17128</name>
    <dbReference type="NCBI Taxonomy" id="688246"/>
    <lineage>
        <taxon>Bacteria</taxon>
        <taxon>Pseudomonadati</taxon>
        <taxon>Bacteroidota</taxon>
        <taxon>Bacteroidia</taxon>
        <taxon>Bacteroidales</taxon>
        <taxon>Prevotellaceae</taxon>
        <taxon>Hallella</taxon>
    </lineage>
</organism>
<accession>F8N8I7</accession>
<feature type="domain" description="Thiamine pyrophosphate enzyme N-terminal TPP-binding" evidence="8">
    <location>
        <begin position="10"/>
        <end position="115"/>
    </location>
</feature>
<dbReference type="AlphaFoldDB" id="F8N8I7"/>
<dbReference type="InterPro" id="IPR004433">
    <property type="entry name" value="MenaQ_synth_MenD"/>
</dbReference>
<keyword evidence="6" id="KW-0474">Menaquinone biosynthesis</keyword>
<dbReference type="Gene3D" id="3.40.50.1220">
    <property type="entry name" value="TPP-binding domain"/>
    <property type="match status" value="1"/>
</dbReference>
<dbReference type="NCBIfam" id="TIGR00173">
    <property type="entry name" value="menD"/>
    <property type="match status" value="1"/>
</dbReference>
<dbReference type="PANTHER" id="PTHR42916:SF1">
    <property type="entry name" value="PROTEIN PHYLLO, CHLOROPLASTIC"/>
    <property type="match status" value="1"/>
</dbReference>
<dbReference type="UniPathway" id="UPA00079"/>
<dbReference type="EMBL" id="GL945017">
    <property type="protein sequence ID" value="EGN56554.1"/>
    <property type="molecule type" value="Genomic_DNA"/>
</dbReference>
<keyword evidence="5 6" id="KW-0464">Manganese</keyword>
<dbReference type="Pfam" id="PF02775">
    <property type="entry name" value="TPP_enzyme_C"/>
    <property type="match status" value="1"/>
</dbReference>
<evidence type="ECO:0000313" key="9">
    <source>
        <dbReference type="EMBL" id="EGN56554.1"/>
    </source>
</evidence>